<protein>
    <submittedName>
        <fullName evidence="2">Uncharacterized protein</fullName>
    </submittedName>
</protein>
<dbReference type="OrthoDB" id="6369394at2759"/>
<feature type="chain" id="PRO_5003241289" evidence="1">
    <location>
        <begin position="19"/>
        <end position="105"/>
    </location>
</feature>
<evidence type="ECO:0000313" key="3">
    <source>
        <dbReference type="Proteomes" id="UP000000305"/>
    </source>
</evidence>
<feature type="signal peptide" evidence="1">
    <location>
        <begin position="1"/>
        <end position="18"/>
    </location>
</feature>
<name>E9GKC4_DAPPU</name>
<organism evidence="2 3">
    <name type="scientific">Daphnia pulex</name>
    <name type="common">Water flea</name>
    <dbReference type="NCBI Taxonomy" id="6669"/>
    <lineage>
        <taxon>Eukaryota</taxon>
        <taxon>Metazoa</taxon>
        <taxon>Ecdysozoa</taxon>
        <taxon>Arthropoda</taxon>
        <taxon>Crustacea</taxon>
        <taxon>Branchiopoda</taxon>
        <taxon>Diplostraca</taxon>
        <taxon>Cladocera</taxon>
        <taxon>Anomopoda</taxon>
        <taxon>Daphniidae</taxon>
        <taxon>Daphnia</taxon>
    </lineage>
</organism>
<dbReference type="Proteomes" id="UP000000305">
    <property type="component" value="Unassembled WGS sequence"/>
</dbReference>
<keyword evidence="1" id="KW-0732">Signal</keyword>
<dbReference type="HOGENOM" id="CLU_2239273_0_0_1"/>
<dbReference type="KEGG" id="dpx:DAPPUDRAFT_244161"/>
<dbReference type="EMBL" id="GL732549">
    <property type="protein sequence ID" value="EFX79965.1"/>
    <property type="molecule type" value="Genomic_DNA"/>
</dbReference>
<gene>
    <name evidence="2" type="ORF">DAPPUDRAFT_244161</name>
</gene>
<proteinExistence type="predicted"/>
<evidence type="ECO:0000313" key="2">
    <source>
        <dbReference type="EMBL" id="EFX79965.1"/>
    </source>
</evidence>
<evidence type="ECO:0000256" key="1">
    <source>
        <dbReference type="SAM" id="SignalP"/>
    </source>
</evidence>
<dbReference type="AlphaFoldDB" id="E9GKC4"/>
<reference evidence="2 3" key="1">
    <citation type="journal article" date="2011" name="Science">
        <title>The ecoresponsive genome of Daphnia pulex.</title>
        <authorList>
            <person name="Colbourne J.K."/>
            <person name="Pfrender M.E."/>
            <person name="Gilbert D."/>
            <person name="Thomas W.K."/>
            <person name="Tucker A."/>
            <person name="Oakley T.H."/>
            <person name="Tokishita S."/>
            <person name="Aerts A."/>
            <person name="Arnold G.J."/>
            <person name="Basu M.K."/>
            <person name="Bauer D.J."/>
            <person name="Caceres C.E."/>
            <person name="Carmel L."/>
            <person name="Casola C."/>
            <person name="Choi J.H."/>
            <person name="Detter J.C."/>
            <person name="Dong Q."/>
            <person name="Dusheyko S."/>
            <person name="Eads B.D."/>
            <person name="Frohlich T."/>
            <person name="Geiler-Samerotte K.A."/>
            <person name="Gerlach D."/>
            <person name="Hatcher P."/>
            <person name="Jogdeo S."/>
            <person name="Krijgsveld J."/>
            <person name="Kriventseva E.V."/>
            <person name="Kultz D."/>
            <person name="Laforsch C."/>
            <person name="Lindquist E."/>
            <person name="Lopez J."/>
            <person name="Manak J.R."/>
            <person name="Muller J."/>
            <person name="Pangilinan J."/>
            <person name="Patwardhan R.P."/>
            <person name="Pitluck S."/>
            <person name="Pritham E.J."/>
            <person name="Rechtsteiner A."/>
            <person name="Rho M."/>
            <person name="Rogozin I.B."/>
            <person name="Sakarya O."/>
            <person name="Salamov A."/>
            <person name="Schaack S."/>
            <person name="Shapiro H."/>
            <person name="Shiga Y."/>
            <person name="Skalitzky C."/>
            <person name="Smith Z."/>
            <person name="Souvorov A."/>
            <person name="Sung W."/>
            <person name="Tang Z."/>
            <person name="Tsuchiya D."/>
            <person name="Tu H."/>
            <person name="Vos H."/>
            <person name="Wang M."/>
            <person name="Wolf Y.I."/>
            <person name="Yamagata H."/>
            <person name="Yamada T."/>
            <person name="Ye Y."/>
            <person name="Shaw J.R."/>
            <person name="Andrews J."/>
            <person name="Crease T.J."/>
            <person name="Tang H."/>
            <person name="Lucas S.M."/>
            <person name="Robertson H.M."/>
            <person name="Bork P."/>
            <person name="Koonin E.V."/>
            <person name="Zdobnov E.M."/>
            <person name="Grigoriev I.V."/>
            <person name="Lynch M."/>
            <person name="Boore J.L."/>
        </authorList>
    </citation>
    <scope>NUCLEOTIDE SEQUENCE [LARGE SCALE GENOMIC DNA]</scope>
</reference>
<dbReference type="InParanoid" id="E9GKC4"/>
<dbReference type="SUPFAM" id="SSF53098">
    <property type="entry name" value="Ribonuclease H-like"/>
    <property type="match status" value="1"/>
</dbReference>
<dbReference type="InterPro" id="IPR012337">
    <property type="entry name" value="RNaseH-like_sf"/>
</dbReference>
<keyword evidence="3" id="KW-1185">Reference proteome</keyword>
<sequence>MKTVFMVLSTWCIEVSHTAENLARDPRDLVSEWTLTDKIAAVVTYNANNIVKAANDINTDVFGLFTKSREIVTFLRHNPVSVKLMSICFANGKSWSKLHQENNTG</sequence>
<accession>E9GKC4</accession>